<dbReference type="Gene3D" id="3.10.100.10">
    <property type="entry name" value="Mannose-Binding Protein A, subunit A"/>
    <property type="match status" value="1"/>
</dbReference>
<keyword evidence="2" id="KW-0732">Signal</keyword>
<dbReference type="Pfam" id="PF00059">
    <property type="entry name" value="Lectin_C"/>
    <property type="match status" value="1"/>
</dbReference>
<dbReference type="Proteomes" id="UP000030742">
    <property type="component" value="Unassembled WGS sequence"/>
</dbReference>
<sequence>MASQKTGLILLLCGISVISGRNAGQVVRTPDGYLVSKTPATWKEAFVFCAQNGMDLVSITSADEFAAVIEALLSSKINQRGFWTSGTRFGNGGNAFVWFSTGKPVVFSAFANGQPDNYNNNEDCIEVLSYSKPGTWEWNDYPCTERRGFICQERIC</sequence>
<proteinExistence type="predicted"/>
<dbReference type="SMART" id="SM00034">
    <property type="entry name" value="CLECT"/>
    <property type="match status" value="1"/>
</dbReference>
<evidence type="ECO:0000256" key="1">
    <source>
        <dbReference type="ARBA" id="ARBA00023157"/>
    </source>
</evidence>
<feature type="domain" description="C-type lectin" evidence="3">
    <location>
        <begin position="33"/>
        <end position="152"/>
    </location>
</feature>
<dbReference type="KEGG" id="dpa:109538372"/>
<keyword evidence="1" id="KW-1015">Disulfide bond</keyword>
<evidence type="ECO:0000313" key="8">
    <source>
        <dbReference type="Proteomes" id="UP000030742"/>
    </source>
</evidence>
<name>N6T8E2_DENPD</name>
<dbReference type="PANTHER" id="PTHR22803">
    <property type="entry name" value="MANNOSE, PHOSPHOLIPASE, LECTIN RECEPTOR RELATED"/>
    <property type="match status" value="1"/>
</dbReference>
<dbReference type="AlphaFoldDB" id="N6T8E2"/>
<feature type="non-terminal residue" evidence="4">
    <location>
        <position position="1"/>
    </location>
</feature>
<gene>
    <name evidence="6" type="primary">109538372</name>
    <name evidence="5" type="ORF">D910_02498</name>
    <name evidence="4" type="ORF">YQE_06951</name>
</gene>
<dbReference type="InterPro" id="IPR016187">
    <property type="entry name" value="CTDL_fold"/>
</dbReference>
<dbReference type="OrthoDB" id="7962197at2759"/>
<protein>
    <recommendedName>
        <fullName evidence="3">C-type lectin domain-containing protein</fullName>
    </recommendedName>
</protein>
<organism evidence="4">
    <name type="scientific">Dendroctonus ponderosae</name>
    <name type="common">Mountain pine beetle</name>
    <dbReference type="NCBI Taxonomy" id="77166"/>
    <lineage>
        <taxon>Eukaryota</taxon>
        <taxon>Metazoa</taxon>
        <taxon>Ecdysozoa</taxon>
        <taxon>Arthropoda</taxon>
        <taxon>Hexapoda</taxon>
        <taxon>Insecta</taxon>
        <taxon>Pterygota</taxon>
        <taxon>Neoptera</taxon>
        <taxon>Endopterygota</taxon>
        <taxon>Coleoptera</taxon>
        <taxon>Polyphaga</taxon>
        <taxon>Cucujiformia</taxon>
        <taxon>Curculionidae</taxon>
        <taxon>Scolytinae</taxon>
        <taxon>Dendroctonus</taxon>
    </lineage>
</organism>
<evidence type="ECO:0000313" key="7">
    <source>
        <dbReference type="Proteomes" id="UP000019118"/>
    </source>
</evidence>
<reference evidence="7 8" key="1">
    <citation type="journal article" date="2013" name="Genome Biol.">
        <title>Draft genome of the mountain pine beetle, Dendroctonus ponderosae Hopkins, a major forest pest.</title>
        <authorList>
            <person name="Keeling C.I."/>
            <person name="Yuen M.M."/>
            <person name="Liao N.Y."/>
            <person name="Docking T.R."/>
            <person name="Chan S.K."/>
            <person name="Taylor G.A."/>
            <person name="Palmquist D.L."/>
            <person name="Jackman S.D."/>
            <person name="Nguyen A."/>
            <person name="Li M."/>
            <person name="Henderson H."/>
            <person name="Janes J.K."/>
            <person name="Zhao Y."/>
            <person name="Pandoh P."/>
            <person name="Moore R."/>
            <person name="Sperling F.A."/>
            <person name="Huber D.P."/>
            <person name="Birol I."/>
            <person name="Jones S.J."/>
            <person name="Bohlmann J."/>
        </authorList>
    </citation>
    <scope>NUCLEOTIDE SEQUENCE</scope>
</reference>
<dbReference type="InterPro" id="IPR001304">
    <property type="entry name" value="C-type_lectin-like"/>
</dbReference>
<accession>N6T8E2</accession>
<evidence type="ECO:0000313" key="5">
    <source>
        <dbReference type="EMBL" id="ERL85075.1"/>
    </source>
</evidence>
<dbReference type="EMBL" id="KB631655">
    <property type="protein sequence ID" value="ERL85075.1"/>
    <property type="molecule type" value="Genomic_DNA"/>
</dbReference>
<dbReference type="PROSITE" id="PS00615">
    <property type="entry name" value="C_TYPE_LECTIN_1"/>
    <property type="match status" value="1"/>
</dbReference>
<dbReference type="InterPro" id="IPR050111">
    <property type="entry name" value="C-type_lectin/snaclec_domain"/>
</dbReference>
<evidence type="ECO:0000313" key="6">
    <source>
        <dbReference type="EnsemblMetazoa" id="XP_019761149.1"/>
    </source>
</evidence>
<evidence type="ECO:0000259" key="3">
    <source>
        <dbReference type="PROSITE" id="PS50041"/>
    </source>
</evidence>
<feature type="signal peptide" evidence="2">
    <location>
        <begin position="1"/>
        <end position="20"/>
    </location>
</feature>
<dbReference type="CDD" id="cd00037">
    <property type="entry name" value="CLECT"/>
    <property type="match status" value="1"/>
</dbReference>
<reference evidence="6" key="2">
    <citation type="submission" date="2024-08" db="UniProtKB">
        <authorList>
            <consortium name="EnsemblMetazoa"/>
        </authorList>
    </citation>
    <scope>IDENTIFICATION</scope>
</reference>
<dbReference type="SUPFAM" id="SSF56436">
    <property type="entry name" value="C-type lectin-like"/>
    <property type="match status" value="1"/>
</dbReference>
<evidence type="ECO:0000313" key="4">
    <source>
        <dbReference type="EMBL" id="ENN76499.1"/>
    </source>
</evidence>
<dbReference type="InterPro" id="IPR018378">
    <property type="entry name" value="C-type_lectin_CS"/>
</dbReference>
<dbReference type="OMA" id="FVWEPYG"/>
<dbReference type="EnsemblMetazoa" id="XM_019905590.1">
    <property type="protein sequence ID" value="XP_019761149.1"/>
    <property type="gene ID" value="LOC109538372"/>
</dbReference>
<dbReference type="InterPro" id="IPR016186">
    <property type="entry name" value="C-type_lectin-like/link_sf"/>
</dbReference>
<keyword evidence="7" id="KW-1185">Reference proteome</keyword>
<evidence type="ECO:0000256" key="2">
    <source>
        <dbReference type="SAM" id="SignalP"/>
    </source>
</evidence>
<dbReference type="EMBL" id="KB740975">
    <property type="protein sequence ID" value="ENN76499.1"/>
    <property type="molecule type" value="Genomic_DNA"/>
</dbReference>
<dbReference type="HOGENOM" id="CLU_049894_10_0_1"/>
<dbReference type="PROSITE" id="PS50041">
    <property type="entry name" value="C_TYPE_LECTIN_2"/>
    <property type="match status" value="1"/>
</dbReference>
<dbReference type="Proteomes" id="UP000019118">
    <property type="component" value="Unassembled WGS sequence"/>
</dbReference>
<feature type="chain" id="PRO_5010971736" description="C-type lectin domain-containing protein" evidence="2">
    <location>
        <begin position="21"/>
        <end position="156"/>
    </location>
</feature>